<accession>A0ABS1K2Q7</accession>
<dbReference type="RefSeq" id="WP_189693563.1">
    <property type="nucleotide sequence ID" value="NZ_BNCM01000005.1"/>
</dbReference>
<evidence type="ECO:0000313" key="2">
    <source>
        <dbReference type="Proteomes" id="UP000639051"/>
    </source>
</evidence>
<comment type="caution">
    <text evidence="1">The sequence shown here is derived from an EMBL/GenBank/DDBJ whole genome shotgun (WGS) entry which is preliminary data.</text>
</comment>
<proteinExistence type="predicted"/>
<name>A0ABS1K2Q7_9MICC</name>
<protein>
    <submittedName>
        <fullName evidence="1">Uncharacterized protein</fullName>
    </submittedName>
</protein>
<dbReference type="EMBL" id="JAERRC010000010">
    <property type="protein sequence ID" value="MBL0704576.1"/>
    <property type="molecule type" value="Genomic_DNA"/>
</dbReference>
<gene>
    <name evidence="1" type="ORF">JJE72_03530</name>
</gene>
<evidence type="ECO:0000313" key="1">
    <source>
        <dbReference type="EMBL" id="MBL0704576.1"/>
    </source>
</evidence>
<reference evidence="1 2" key="1">
    <citation type="submission" date="2021-01" db="EMBL/GenBank/DDBJ databases">
        <title>Genome public.</title>
        <authorList>
            <person name="Liu C."/>
            <person name="Sun Q."/>
        </authorList>
    </citation>
    <scope>NUCLEOTIDE SEQUENCE [LARGE SCALE GENOMIC DNA]</scope>
    <source>
        <strain evidence="1 2">JC656</strain>
    </source>
</reference>
<keyword evidence="2" id="KW-1185">Reference proteome</keyword>
<organism evidence="1 2">
    <name type="scientific">Sinomonas cellulolyticus</name>
    <dbReference type="NCBI Taxonomy" id="2801916"/>
    <lineage>
        <taxon>Bacteria</taxon>
        <taxon>Bacillati</taxon>
        <taxon>Actinomycetota</taxon>
        <taxon>Actinomycetes</taxon>
        <taxon>Micrococcales</taxon>
        <taxon>Micrococcaceae</taxon>
        <taxon>Sinomonas</taxon>
    </lineage>
</organism>
<sequence>MSAHYVRGASLTCAALQSDIQTMLTGAGAHDVLLGPGNGPSVAFSHGGHRFRVAPPAGGEAHTQGSVQEAARHRWRQLAQVLRAKLDAVGTGIVAFDQEFLGYMVLPGGQTVFQASAPAIVAAYRVTGEKAEETNHE</sequence>
<dbReference type="Proteomes" id="UP000639051">
    <property type="component" value="Unassembled WGS sequence"/>
</dbReference>